<gene>
    <name evidence="2" type="ORF">Asi03nite_62170</name>
</gene>
<accession>A0A919TNF6</accession>
<evidence type="ECO:0000256" key="1">
    <source>
        <dbReference type="SAM" id="MobiDB-lite"/>
    </source>
</evidence>
<reference evidence="2" key="1">
    <citation type="submission" date="2021-01" db="EMBL/GenBank/DDBJ databases">
        <title>Whole genome shotgun sequence of Actinoplanes siamensis NBRC 109076.</title>
        <authorList>
            <person name="Komaki H."/>
            <person name="Tamura T."/>
        </authorList>
    </citation>
    <scope>NUCLEOTIDE SEQUENCE</scope>
    <source>
        <strain evidence="2">NBRC 109076</strain>
    </source>
</reference>
<dbReference type="AlphaFoldDB" id="A0A919TNF6"/>
<evidence type="ECO:0000313" key="2">
    <source>
        <dbReference type="EMBL" id="GIF08679.1"/>
    </source>
</evidence>
<evidence type="ECO:0000313" key="3">
    <source>
        <dbReference type="Proteomes" id="UP000629619"/>
    </source>
</evidence>
<dbReference type="EMBL" id="BOMW01000066">
    <property type="protein sequence ID" value="GIF08679.1"/>
    <property type="molecule type" value="Genomic_DNA"/>
</dbReference>
<comment type="caution">
    <text evidence="2">The sequence shown here is derived from an EMBL/GenBank/DDBJ whole genome shotgun (WGS) entry which is preliminary data.</text>
</comment>
<dbReference type="RefSeq" id="WP_203684028.1">
    <property type="nucleotide sequence ID" value="NZ_BOMW01000066.1"/>
</dbReference>
<proteinExistence type="predicted"/>
<sequence>MTQLCLIAGCRIRDRHLPDCDQDHCRGCLPRTAHEGYTCDVCEGRTVDRLALIAELAPDARAVAAGLVRRGTGGAPAGKPGSRPPLNDGATDALDEIQNRLTTLAREIADARGLQIASADERGRGVPDPLAHVCSWLSGQVRWVRHALDDQGGAYAAGVYAEIAGCARQIRSIVDGRGEPKYLGPCGAIVDPEDCPERGIGDHDCGQHKPCPGNVYGWPGAPTGTCRACGHQVNQDERRAYLDGEVREHPYRPAHIAEAYGVNVKTIRSWATRIRPDTGQPALASYWRTDDGAIEPWTEPTVGDGLDDEQRAVREAEIRAELAARGPRLHYVGDVLDLAAADAARRETERAKRARREAAQAAEMGA</sequence>
<feature type="region of interest" description="Disordered" evidence="1">
    <location>
        <begin position="72"/>
        <end position="91"/>
    </location>
</feature>
<dbReference type="Proteomes" id="UP000629619">
    <property type="component" value="Unassembled WGS sequence"/>
</dbReference>
<protein>
    <submittedName>
        <fullName evidence="2">Uncharacterized protein</fullName>
    </submittedName>
</protein>
<keyword evidence="3" id="KW-1185">Reference proteome</keyword>
<name>A0A919TNF6_9ACTN</name>
<organism evidence="2 3">
    <name type="scientific">Actinoplanes siamensis</name>
    <dbReference type="NCBI Taxonomy" id="1223317"/>
    <lineage>
        <taxon>Bacteria</taxon>
        <taxon>Bacillati</taxon>
        <taxon>Actinomycetota</taxon>
        <taxon>Actinomycetes</taxon>
        <taxon>Micromonosporales</taxon>
        <taxon>Micromonosporaceae</taxon>
        <taxon>Actinoplanes</taxon>
    </lineage>
</organism>